<dbReference type="Proteomes" id="UP000176923">
    <property type="component" value="Unassembled WGS sequence"/>
</dbReference>
<protein>
    <submittedName>
        <fullName evidence="3">Uncharacterized protein</fullName>
    </submittedName>
</protein>
<feature type="chain" id="PRO_5009522926" evidence="2">
    <location>
        <begin position="28"/>
        <end position="477"/>
    </location>
</feature>
<proteinExistence type="predicted"/>
<feature type="transmembrane region" description="Helical" evidence="1">
    <location>
        <begin position="300"/>
        <end position="318"/>
    </location>
</feature>
<feature type="transmembrane region" description="Helical" evidence="1">
    <location>
        <begin position="356"/>
        <end position="376"/>
    </location>
</feature>
<dbReference type="AlphaFoldDB" id="A0A1F5ZTE4"/>
<sequence length="477" mass="50689">MQRLLPLFFIVFIFFTLFVSFTSTVNAANPQDVFYKQNVNSLNDMKQKEEACAADNNGKPCISGLSAGSFTIDALIYNLTNKIGCTDITNCESKLTALGNVTNLIGEVYSNPAASGIAYVHDTLNNAGFVKPAYAQGIGFSALSTFLPFWKVTRNIAYSIIIIVMLIIGFMIIFRMKIDPKTVITIQAALPKIVVALLLITFSYAIAGFLIDIMYFSMAILINLLVTGAGGRIGGADVTNLQSAYLNADLGGLINGVFWAGVVNNLGVIELTTGAGVVGIIAAIVTHVATLPVIATGGGVILLFIFGGFLFTLVRLFFLLLNSYIQLLISVILGPFILLQEAIPGKSAFGGWIQNILANLVVFPATAGILIFAAFLGSENQASVSTWAPPFVGVGAGGIFHNILAIGVVFLAPNLVAAAKKAFNPQPTLPFSLGTIFAPVTGTVQTGMSALQTQYYFQQATQHGPLKKFFGGGEQKH</sequence>
<dbReference type="EMBL" id="MFJL01000019">
    <property type="protein sequence ID" value="OGG15691.1"/>
    <property type="molecule type" value="Genomic_DNA"/>
</dbReference>
<keyword evidence="1" id="KW-0812">Transmembrane</keyword>
<gene>
    <name evidence="3" type="ORF">A3D77_01535</name>
</gene>
<organism evidence="3 4">
    <name type="scientific">Candidatus Gottesmanbacteria bacterium RIFCSPHIGHO2_02_FULL_39_11</name>
    <dbReference type="NCBI Taxonomy" id="1798382"/>
    <lineage>
        <taxon>Bacteria</taxon>
        <taxon>Candidatus Gottesmaniibacteriota</taxon>
    </lineage>
</organism>
<keyword evidence="1" id="KW-1133">Transmembrane helix</keyword>
<feature type="transmembrane region" description="Helical" evidence="1">
    <location>
        <begin position="388"/>
        <end position="412"/>
    </location>
</feature>
<feature type="transmembrane region" description="Helical" evidence="1">
    <location>
        <begin position="245"/>
        <end position="262"/>
    </location>
</feature>
<feature type="transmembrane region" description="Helical" evidence="1">
    <location>
        <begin position="213"/>
        <end position="233"/>
    </location>
</feature>
<reference evidence="3 4" key="1">
    <citation type="journal article" date="2016" name="Nat. Commun.">
        <title>Thousands of microbial genomes shed light on interconnected biogeochemical processes in an aquifer system.</title>
        <authorList>
            <person name="Anantharaman K."/>
            <person name="Brown C.T."/>
            <person name="Hug L.A."/>
            <person name="Sharon I."/>
            <person name="Castelle C.J."/>
            <person name="Probst A.J."/>
            <person name="Thomas B.C."/>
            <person name="Singh A."/>
            <person name="Wilkins M.J."/>
            <person name="Karaoz U."/>
            <person name="Brodie E.L."/>
            <person name="Williams K.H."/>
            <person name="Hubbard S.S."/>
            <person name="Banfield J.F."/>
        </authorList>
    </citation>
    <scope>NUCLEOTIDE SEQUENCE [LARGE SCALE GENOMIC DNA]</scope>
</reference>
<comment type="caution">
    <text evidence="3">The sequence shown here is derived from an EMBL/GenBank/DDBJ whole genome shotgun (WGS) entry which is preliminary data.</text>
</comment>
<feature type="transmembrane region" description="Helical" evidence="1">
    <location>
        <begin position="274"/>
        <end position="293"/>
    </location>
</feature>
<feature type="transmembrane region" description="Helical" evidence="1">
    <location>
        <begin position="156"/>
        <end position="174"/>
    </location>
</feature>
<feature type="signal peptide" evidence="2">
    <location>
        <begin position="1"/>
        <end position="27"/>
    </location>
</feature>
<name>A0A1F5ZTE4_9BACT</name>
<evidence type="ECO:0000313" key="4">
    <source>
        <dbReference type="Proteomes" id="UP000176923"/>
    </source>
</evidence>
<feature type="transmembrane region" description="Helical" evidence="1">
    <location>
        <begin position="324"/>
        <end position="344"/>
    </location>
</feature>
<keyword evidence="2" id="KW-0732">Signal</keyword>
<evidence type="ECO:0000256" key="1">
    <source>
        <dbReference type="SAM" id="Phobius"/>
    </source>
</evidence>
<feature type="transmembrane region" description="Helical" evidence="1">
    <location>
        <begin position="186"/>
        <end position="207"/>
    </location>
</feature>
<keyword evidence="1" id="KW-0472">Membrane</keyword>
<evidence type="ECO:0000313" key="3">
    <source>
        <dbReference type="EMBL" id="OGG15691.1"/>
    </source>
</evidence>
<accession>A0A1F5ZTE4</accession>
<evidence type="ECO:0000256" key="2">
    <source>
        <dbReference type="SAM" id="SignalP"/>
    </source>
</evidence>
<dbReference type="STRING" id="1798382.A3D77_01535"/>